<dbReference type="Proteomes" id="UP000660262">
    <property type="component" value="Unassembled WGS sequence"/>
</dbReference>
<organism evidence="2 3">
    <name type="scientific">Pycnococcus provasolii</name>
    <dbReference type="NCBI Taxonomy" id="41880"/>
    <lineage>
        <taxon>Eukaryota</taxon>
        <taxon>Viridiplantae</taxon>
        <taxon>Chlorophyta</taxon>
        <taxon>Pseudoscourfieldiophyceae</taxon>
        <taxon>Pseudoscourfieldiales</taxon>
        <taxon>Pycnococcaceae</taxon>
        <taxon>Pycnococcus</taxon>
    </lineage>
</organism>
<evidence type="ECO:0000313" key="2">
    <source>
        <dbReference type="EMBL" id="GHP09502.1"/>
    </source>
</evidence>
<evidence type="ECO:0000313" key="3">
    <source>
        <dbReference type="Proteomes" id="UP000660262"/>
    </source>
</evidence>
<reference evidence="2" key="1">
    <citation type="submission" date="2020-10" db="EMBL/GenBank/DDBJ databases">
        <title>Unveiling of a novel bifunctional photoreceptor, Dualchrome1, isolated from a cosmopolitan green alga.</title>
        <authorList>
            <person name="Suzuki S."/>
            <person name="Kawachi M."/>
        </authorList>
    </citation>
    <scope>NUCLEOTIDE SEQUENCE</scope>
    <source>
        <strain evidence="2">NIES 2893</strain>
    </source>
</reference>
<feature type="region of interest" description="Disordered" evidence="1">
    <location>
        <begin position="1"/>
        <end position="48"/>
    </location>
</feature>
<gene>
    <name evidence="2" type="ORF">PPROV_000823700</name>
</gene>
<evidence type="ECO:0000256" key="1">
    <source>
        <dbReference type="SAM" id="MobiDB-lite"/>
    </source>
</evidence>
<feature type="compositionally biased region" description="Low complexity" evidence="1">
    <location>
        <begin position="8"/>
        <end position="48"/>
    </location>
</feature>
<proteinExistence type="predicted"/>
<accession>A0A830HR42</accession>
<dbReference type="AlphaFoldDB" id="A0A830HR42"/>
<protein>
    <submittedName>
        <fullName evidence="2">Uncharacterized protein</fullName>
    </submittedName>
</protein>
<name>A0A830HR42_9CHLO</name>
<dbReference type="EMBL" id="BNJQ01000025">
    <property type="protein sequence ID" value="GHP09502.1"/>
    <property type="molecule type" value="Genomic_DNA"/>
</dbReference>
<sequence length="151" mass="15882">MKLAHRCSSASASSSVFSSSHSSHSSHTSNGKHLAVPSSSLSSSSSSAPFSVSRRAANLKLMLGASLGLTTLSAVAGVRPAQAKNGDMYRDFSGSEGSSKYGAVGPTLAEMGCEKVTDLKKRTQCVKKARRAMNEQLQAEIDRRGFRTAKK</sequence>
<comment type="caution">
    <text evidence="2">The sequence shown here is derived from an EMBL/GenBank/DDBJ whole genome shotgun (WGS) entry which is preliminary data.</text>
</comment>
<keyword evidence="3" id="KW-1185">Reference proteome</keyword>